<dbReference type="EMBL" id="ATBP01000500">
    <property type="protein sequence ID" value="ETR70049.1"/>
    <property type="molecule type" value="Genomic_DNA"/>
</dbReference>
<proteinExistence type="predicted"/>
<evidence type="ECO:0000256" key="1">
    <source>
        <dbReference type="SAM" id="Phobius"/>
    </source>
</evidence>
<feature type="non-terminal residue" evidence="2">
    <location>
        <position position="1"/>
    </location>
</feature>
<keyword evidence="1" id="KW-1133">Transmembrane helix</keyword>
<evidence type="ECO:0000313" key="2">
    <source>
        <dbReference type="EMBL" id="ETR70049.1"/>
    </source>
</evidence>
<name>A0A1V1P580_9BACT</name>
<dbReference type="Proteomes" id="UP000189670">
    <property type="component" value="Unassembled WGS sequence"/>
</dbReference>
<dbReference type="AlphaFoldDB" id="A0A1V1P580"/>
<organism evidence="2 3">
    <name type="scientific">Candidatus Magnetoglobus multicellularis str. Araruama</name>
    <dbReference type="NCBI Taxonomy" id="890399"/>
    <lineage>
        <taxon>Bacteria</taxon>
        <taxon>Pseudomonadati</taxon>
        <taxon>Thermodesulfobacteriota</taxon>
        <taxon>Desulfobacteria</taxon>
        <taxon>Desulfobacterales</taxon>
        <taxon>Desulfobacteraceae</taxon>
        <taxon>Candidatus Magnetoglobus</taxon>
    </lineage>
</organism>
<keyword evidence="1" id="KW-0472">Membrane</keyword>
<protein>
    <submittedName>
        <fullName evidence="2">Uncharacterized protein</fullName>
    </submittedName>
</protein>
<comment type="caution">
    <text evidence="2">The sequence shown here is derived from an EMBL/GenBank/DDBJ whole genome shotgun (WGS) entry which is preliminary data.</text>
</comment>
<reference evidence="3" key="1">
    <citation type="submission" date="2012-11" db="EMBL/GenBank/DDBJ databases">
        <authorList>
            <person name="Lucero-Rivera Y.E."/>
            <person name="Tovar-Ramirez D."/>
        </authorList>
    </citation>
    <scope>NUCLEOTIDE SEQUENCE [LARGE SCALE GENOMIC DNA]</scope>
    <source>
        <strain evidence="3">Araruama</strain>
    </source>
</reference>
<accession>A0A1V1P580</accession>
<sequence>FSEERYINKDIIMYNKKQVIKNKTIATTVEHFNRVSIEQFISWLTQELKWAMARILFLLYGGLAMISFGLTAYLTAPIGSKLFFGTWKFWPYLKYYHRIIIQAYRVLWMMLKDNEYTFLFAVPLTSEPRRGPDRNFIALSGNWIHEENTCYGCVRCCEKISCPLLNKKEGICVGYDSFYWNYFLCGRYPFTQKQIDYYACEKWRIKYDPMD</sequence>
<evidence type="ECO:0000313" key="3">
    <source>
        <dbReference type="Proteomes" id="UP000189670"/>
    </source>
</evidence>
<gene>
    <name evidence="2" type="ORF">OMM_09107</name>
</gene>
<feature type="transmembrane region" description="Helical" evidence="1">
    <location>
        <begin position="55"/>
        <end position="75"/>
    </location>
</feature>
<keyword evidence="1" id="KW-0812">Transmembrane</keyword>